<keyword evidence="1" id="KW-1133">Transmembrane helix</keyword>
<dbReference type="PANTHER" id="PTHR34376">
    <property type="entry name" value="SERINE PROTEASE INHIBITOR, KAZAL-TYPE FAMILY PROTEIN"/>
    <property type="match status" value="1"/>
</dbReference>
<keyword evidence="1" id="KW-0812">Transmembrane</keyword>
<sequence>MPPISQTTHILSFSSPSLSCSAAIVIGAVLALSLFAMVVAEQESSHVLQLPSEAAGERQSVCGAKTTALRCPVKCFRTSLVCGVNGMTYSFEK</sequence>
<accession>A0AAE1JJ36</accession>
<dbReference type="AlphaFoldDB" id="A0AAE1JJ36"/>
<keyword evidence="1" id="KW-0472">Membrane</keyword>
<evidence type="ECO:0000313" key="3">
    <source>
        <dbReference type="Proteomes" id="UP001293593"/>
    </source>
</evidence>
<comment type="caution">
    <text evidence="2">The sequence shown here is derived from an EMBL/GenBank/DDBJ whole genome shotgun (WGS) entry which is preliminary data.</text>
</comment>
<evidence type="ECO:0000256" key="1">
    <source>
        <dbReference type="SAM" id="Phobius"/>
    </source>
</evidence>
<gene>
    <name evidence="2" type="ORF">QN277_023542</name>
</gene>
<evidence type="ECO:0000313" key="2">
    <source>
        <dbReference type="EMBL" id="KAK4270513.1"/>
    </source>
</evidence>
<dbReference type="PANTHER" id="PTHR34376:SF2">
    <property type="entry name" value="SERINE PROTEASE INHIBITOR, KAZAL-TYPE FAMILY PROTEIN"/>
    <property type="match status" value="1"/>
</dbReference>
<organism evidence="2 3">
    <name type="scientific">Acacia crassicarpa</name>
    <name type="common">northern wattle</name>
    <dbReference type="NCBI Taxonomy" id="499986"/>
    <lineage>
        <taxon>Eukaryota</taxon>
        <taxon>Viridiplantae</taxon>
        <taxon>Streptophyta</taxon>
        <taxon>Embryophyta</taxon>
        <taxon>Tracheophyta</taxon>
        <taxon>Spermatophyta</taxon>
        <taxon>Magnoliopsida</taxon>
        <taxon>eudicotyledons</taxon>
        <taxon>Gunneridae</taxon>
        <taxon>Pentapetalae</taxon>
        <taxon>rosids</taxon>
        <taxon>fabids</taxon>
        <taxon>Fabales</taxon>
        <taxon>Fabaceae</taxon>
        <taxon>Caesalpinioideae</taxon>
        <taxon>mimosoid clade</taxon>
        <taxon>Acacieae</taxon>
        <taxon>Acacia</taxon>
    </lineage>
</organism>
<proteinExistence type="predicted"/>
<protein>
    <submittedName>
        <fullName evidence="2">Uncharacterized protein</fullName>
    </submittedName>
</protein>
<name>A0AAE1JJ36_9FABA</name>
<dbReference type="EMBL" id="JAWXYG010000006">
    <property type="protein sequence ID" value="KAK4270513.1"/>
    <property type="molecule type" value="Genomic_DNA"/>
</dbReference>
<keyword evidence="3" id="KW-1185">Reference proteome</keyword>
<feature type="transmembrane region" description="Helical" evidence="1">
    <location>
        <begin position="21"/>
        <end position="40"/>
    </location>
</feature>
<dbReference type="Proteomes" id="UP001293593">
    <property type="component" value="Unassembled WGS sequence"/>
</dbReference>
<reference evidence="2" key="1">
    <citation type="submission" date="2023-10" db="EMBL/GenBank/DDBJ databases">
        <title>Chromosome-level genome of the transformable northern wattle, Acacia crassicarpa.</title>
        <authorList>
            <person name="Massaro I."/>
            <person name="Sinha N.R."/>
            <person name="Poethig S."/>
            <person name="Leichty A.R."/>
        </authorList>
    </citation>
    <scope>NUCLEOTIDE SEQUENCE</scope>
    <source>
        <strain evidence="2">Acra3RX</strain>
        <tissue evidence="2">Leaf</tissue>
    </source>
</reference>